<accession>A0A2Z3H5R4</accession>
<evidence type="ECO:0000256" key="11">
    <source>
        <dbReference type="PIRSR" id="PIRSR605856-51"/>
    </source>
</evidence>
<dbReference type="GO" id="GO:0004124">
    <property type="term" value="F:cysteine synthase activity"/>
    <property type="evidence" value="ECO:0007669"/>
    <property type="project" value="UniProtKB-EC"/>
</dbReference>
<evidence type="ECO:0000256" key="1">
    <source>
        <dbReference type="ARBA" id="ARBA00001933"/>
    </source>
</evidence>
<evidence type="ECO:0000259" key="12">
    <source>
        <dbReference type="Pfam" id="PF00291"/>
    </source>
</evidence>
<evidence type="ECO:0000256" key="6">
    <source>
        <dbReference type="ARBA" id="ARBA00022679"/>
    </source>
</evidence>
<dbReference type="InterPro" id="IPR005859">
    <property type="entry name" value="CysK"/>
</dbReference>
<keyword evidence="14" id="KW-1185">Reference proteome</keyword>
<dbReference type="RefSeq" id="WP_010040788.1">
    <property type="nucleotide sequence ID" value="NZ_CP025958.1"/>
</dbReference>
<dbReference type="InterPro" id="IPR001926">
    <property type="entry name" value="TrpB-like_PALP"/>
</dbReference>
<evidence type="ECO:0000256" key="10">
    <source>
        <dbReference type="PIRSR" id="PIRSR605856-50"/>
    </source>
</evidence>
<gene>
    <name evidence="13" type="primary">cysK</name>
    <name evidence="13" type="ORF">C1280_33150</name>
</gene>
<dbReference type="PANTHER" id="PTHR10314">
    <property type="entry name" value="CYSTATHIONINE BETA-SYNTHASE"/>
    <property type="match status" value="1"/>
</dbReference>
<evidence type="ECO:0000256" key="9">
    <source>
        <dbReference type="ARBA" id="ARBA00047931"/>
    </source>
</evidence>
<organism evidence="13 14">
    <name type="scientific">Gemmata obscuriglobus</name>
    <dbReference type="NCBI Taxonomy" id="114"/>
    <lineage>
        <taxon>Bacteria</taxon>
        <taxon>Pseudomonadati</taxon>
        <taxon>Planctomycetota</taxon>
        <taxon>Planctomycetia</taxon>
        <taxon>Gemmatales</taxon>
        <taxon>Gemmataceae</taxon>
        <taxon>Gemmata</taxon>
    </lineage>
</organism>
<comment type="catalytic activity">
    <reaction evidence="9">
        <text>O-acetyl-L-serine + hydrogen sulfide = L-cysteine + acetate</text>
        <dbReference type="Rhea" id="RHEA:14829"/>
        <dbReference type="ChEBI" id="CHEBI:29919"/>
        <dbReference type="ChEBI" id="CHEBI:30089"/>
        <dbReference type="ChEBI" id="CHEBI:35235"/>
        <dbReference type="ChEBI" id="CHEBI:58340"/>
        <dbReference type="EC" id="2.5.1.47"/>
    </reaction>
</comment>
<evidence type="ECO:0000256" key="7">
    <source>
        <dbReference type="ARBA" id="ARBA00022898"/>
    </source>
</evidence>
<sequence length="330" mass="35075">MATDTTFRGHVYDDITQTFGNTPCIRLRKVVGDAKATVIGKLENFNPLWSVKDRIGVAMIDAAEKAGKIGPNTLIVEPTSGNTGIGLAFTCAARGYKLAVAMPESMSLERQRLLKALGATLVLTPRELGMKGAVSKAMEMFQEAGGEPKAFIPQQFKNPANPDVHRRTTAEEIWRATGGTIDILVSGVGTGGTITGCGEVLKSRKPSVKCIAVEPTQSPVLTQHIVQGVPKDQVKPLGPHKIQGIGAGFVPDVLNTAIIDEVVQVTDDEAFEMGRRLAKEEGMLCGISCGAAAHAAVKIAHRPENAGKVIVVVLPDLGERYLSTALYPQD</sequence>
<comment type="pathway">
    <text evidence="2">Amino-acid biosynthesis; L-cysteine biosynthesis; L-cysteine from L-serine: step 2/2.</text>
</comment>
<dbReference type="NCBIfam" id="TIGR01139">
    <property type="entry name" value="cysK"/>
    <property type="match status" value="1"/>
</dbReference>
<evidence type="ECO:0000256" key="3">
    <source>
        <dbReference type="ARBA" id="ARBA00007103"/>
    </source>
</evidence>
<dbReference type="NCBIfam" id="TIGR01136">
    <property type="entry name" value="cysKM"/>
    <property type="match status" value="1"/>
</dbReference>
<dbReference type="FunFam" id="3.40.50.1100:FF:000067">
    <property type="entry name" value="Cysteine synthase"/>
    <property type="match status" value="1"/>
</dbReference>
<keyword evidence="6" id="KW-0808">Transferase</keyword>
<dbReference type="InterPro" id="IPR005856">
    <property type="entry name" value="Cys_synth"/>
</dbReference>
<dbReference type="EC" id="2.5.1.47" evidence="4"/>
<evidence type="ECO:0000256" key="2">
    <source>
        <dbReference type="ARBA" id="ARBA00004962"/>
    </source>
</evidence>
<name>A0A2Z3H5R4_9BACT</name>
<dbReference type="SUPFAM" id="SSF53686">
    <property type="entry name" value="Tryptophan synthase beta subunit-like PLP-dependent enzymes"/>
    <property type="match status" value="1"/>
</dbReference>
<dbReference type="InterPro" id="IPR050214">
    <property type="entry name" value="Cys_Synth/Cystath_Beta-Synth"/>
</dbReference>
<protein>
    <recommendedName>
        <fullName evidence="4">cysteine synthase</fullName>
        <ecNumber evidence="4">2.5.1.47</ecNumber>
    </recommendedName>
</protein>
<comment type="similarity">
    <text evidence="3">Belongs to the cysteine synthase/cystathionine beta-synthase family.</text>
</comment>
<evidence type="ECO:0000256" key="5">
    <source>
        <dbReference type="ARBA" id="ARBA00022605"/>
    </source>
</evidence>
<dbReference type="Pfam" id="PF00291">
    <property type="entry name" value="PALP"/>
    <property type="match status" value="1"/>
</dbReference>
<dbReference type="GO" id="GO:0005737">
    <property type="term" value="C:cytoplasm"/>
    <property type="evidence" value="ECO:0007669"/>
    <property type="project" value="UniProtKB-ARBA"/>
</dbReference>
<dbReference type="KEGG" id="gog:C1280_33150"/>
<dbReference type="GO" id="GO:0006535">
    <property type="term" value="P:cysteine biosynthetic process from serine"/>
    <property type="evidence" value="ECO:0007669"/>
    <property type="project" value="InterPro"/>
</dbReference>
<feature type="binding site" evidence="10">
    <location>
        <begin position="189"/>
        <end position="193"/>
    </location>
    <ligand>
        <name>pyridoxal 5'-phosphate</name>
        <dbReference type="ChEBI" id="CHEBI:597326"/>
    </ligand>
</feature>
<proteinExistence type="inferred from homology"/>
<dbReference type="CDD" id="cd01561">
    <property type="entry name" value="CBS_like"/>
    <property type="match status" value="1"/>
</dbReference>
<feature type="domain" description="Tryptophan synthase beta chain-like PALP" evidence="12">
    <location>
        <begin position="15"/>
        <end position="316"/>
    </location>
</feature>
<keyword evidence="5" id="KW-0028">Amino-acid biosynthesis</keyword>
<evidence type="ECO:0000313" key="14">
    <source>
        <dbReference type="Proteomes" id="UP000245802"/>
    </source>
</evidence>
<feature type="binding site" evidence="10">
    <location>
        <position position="288"/>
    </location>
    <ligand>
        <name>pyridoxal 5'-phosphate</name>
        <dbReference type="ChEBI" id="CHEBI:597326"/>
    </ligand>
</feature>
<reference evidence="13 14" key="1">
    <citation type="submission" date="2018-01" db="EMBL/GenBank/DDBJ databases">
        <title>G. obscuriglobus.</title>
        <authorList>
            <person name="Franke J."/>
            <person name="Blomberg W."/>
            <person name="Selmecki A."/>
        </authorList>
    </citation>
    <scope>NUCLEOTIDE SEQUENCE [LARGE SCALE GENOMIC DNA]</scope>
    <source>
        <strain evidence="13 14">DSM 5831</strain>
    </source>
</reference>
<evidence type="ECO:0000313" key="13">
    <source>
        <dbReference type="EMBL" id="AWM41373.1"/>
    </source>
</evidence>
<dbReference type="EMBL" id="CP025958">
    <property type="protein sequence ID" value="AWM41373.1"/>
    <property type="molecule type" value="Genomic_DNA"/>
</dbReference>
<comment type="cofactor">
    <cofactor evidence="1 10">
        <name>pyridoxal 5'-phosphate</name>
        <dbReference type="ChEBI" id="CHEBI:597326"/>
    </cofactor>
</comment>
<keyword evidence="7 10" id="KW-0663">Pyridoxal phosphate</keyword>
<evidence type="ECO:0000256" key="4">
    <source>
        <dbReference type="ARBA" id="ARBA00012681"/>
    </source>
</evidence>
<dbReference type="AlphaFoldDB" id="A0A2Z3H5R4"/>
<feature type="binding site" evidence="10">
    <location>
        <position position="82"/>
    </location>
    <ligand>
        <name>pyridoxal 5'-phosphate</name>
        <dbReference type="ChEBI" id="CHEBI:597326"/>
    </ligand>
</feature>
<evidence type="ECO:0000256" key="8">
    <source>
        <dbReference type="ARBA" id="ARBA00023192"/>
    </source>
</evidence>
<keyword evidence="8" id="KW-0198">Cysteine biosynthesis</keyword>
<dbReference type="Gene3D" id="3.40.50.1100">
    <property type="match status" value="2"/>
</dbReference>
<dbReference type="InterPro" id="IPR036052">
    <property type="entry name" value="TrpB-like_PALP_sf"/>
</dbReference>
<dbReference type="Proteomes" id="UP000245802">
    <property type="component" value="Chromosome"/>
</dbReference>
<dbReference type="OrthoDB" id="9808024at2"/>
<feature type="modified residue" description="N6-(pyridoxal phosphate)lysine" evidence="11">
    <location>
        <position position="52"/>
    </location>
</feature>